<evidence type="ECO:0000313" key="2">
    <source>
        <dbReference type="EMBL" id="GAF26631.1"/>
    </source>
</evidence>
<gene>
    <name evidence="2" type="ORF">MTY_1971</name>
</gene>
<organism evidence="2">
    <name type="scientific">Moorella thermoacetica Y72</name>
    <dbReference type="NCBI Taxonomy" id="1325331"/>
    <lineage>
        <taxon>Bacteria</taxon>
        <taxon>Bacillati</taxon>
        <taxon>Bacillota</taxon>
        <taxon>Clostridia</taxon>
        <taxon>Neomoorellales</taxon>
        <taxon>Neomoorellaceae</taxon>
        <taxon>Neomoorella</taxon>
    </lineage>
</organism>
<accession>A0A0S6UBZ8</accession>
<feature type="transmembrane region" description="Helical" evidence="1">
    <location>
        <begin position="6"/>
        <end position="27"/>
    </location>
</feature>
<feature type="transmembrane region" description="Helical" evidence="1">
    <location>
        <begin position="34"/>
        <end position="52"/>
    </location>
</feature>
<keyword evidence="1" id="KW-0812">Transmembrane</keyword>
<reference evidence="2" key="1">
    <citation type="journal article" date="2014" name="Gene">
        <title>Genome-guided analysis of transformation efficiency and carbon dioxide assimilation by Moorella thermoacetica Y72.</title>
        <authorList>
            <person name="Tsukahara K."/>
            <person name="Kita A."/>
            <person name="Nakashimada Y."/>
            <person name="Hoshino T."/>
            <person name="Murakami K."/>
        </authorList>
    </citation>
    <scope>NUCLEOTIDE SEQUENCE [LARGE SCALE GENOMIC DNA]</scope>
    <source>
        <strain evidence="2">Y72</strain>
    </source>
</reference>
<sequence>MDFMPWTALVFQSIPESIVLVALGLGLVGEYPEIPSIIIIGIIGSVTSFFIRHLPLDFGGHTLLSMIVLIILMRFILKITVIRGILAAFFGILAVGIIESMSIPIVSYLTGISFETALHDPWLRVVFPLPDEIILGVAAYLCRRWRFTLVSNCTIFANSSREEKDDEK</sequence>
<feature type="transmembrane region" description="Helical" evidence="1">
    <location>
        <begin position="58"/>
        <end position="77"/>
    </location>
</feature>
<feature type="transmembrane region" description="Helical" evidence="1">
    <location>
        <begin position="84"/>
        <end position="110"/>
    </location>
</feature>
<dbReference type="RefSeq" id="WP_025774341.1">
    <property type="nucleotide sequence ID" value="NZ_DF238840.1"/>
</dbReference>
<feature type="transmembrane region" description="Helical" evidence="1">
    <location>
        <begin position="122"/>
        <end position="142"/>
    </location>
</feature>
<protein>
    <submittedName>
        <fullName evidence="2">Competence protein ComGF</fullName>
    </submittedName>
</protein>
<dbReference type="AlphaFoldDB" id="A0A0S6UBZ8"/>
<keyword evidence="1" id="KW-0472">Membrane</keyword>
<name>A0A0S6UBZ8_NEOTH</name>
<evidence type="ECO:0000256" key="1">
    <source>
        <dbReference type="SAM" id="Phobius"/>
    </source>
</evidence>
<keyword evidence="1" id="KW-1133">Transmembrane helix</keyword>
<dbReference type="EMBL" id="DF238840">
    <property type="protein sequence ID" value="GAF26631.1"/>
    <property type="molecule type" value="Genomic_DNA"/>
</dbReference>
<dbReference type="Proteomes" id="UP000063718">
    <property type="component" value="Unassembled WGS sequence"/>
</dbReference>
<proteinExistence type="predicted"/>